<feature type="transmembrane region" description="Helical" evidence="7">
    <location>
        <begin position="238"/>
        <end position="258"/>
    </location>
</feature>
<dbReference type="RefSeq" id="WP_132082681.1">
    <property type="nucleotide sequence ID" value="NZ_DAIMLW010000029.1"/>
</dbReference>
<sequence length="297" mass="32145">MKSNLLLLLAAAIWGLAFVAQRVGMDYVGPFTFNGVRFVLGSLSLVPLLFYYRSASTGSAASSYREDARAGFLAGTVLFIAASLQQIGLIYTTAGKAAFITCLYIVLVPILGIFIKQRIHPWTWCGSFFAVAGLYLLCVKENFSISYGDLLELVGAFFWSIHILLIDHFADRVNTLRLAFFQFVTCAAFSLATALWLETITITSLLQASTPILYGGICSVGIAYTLQIVGQKNASPSHAAIILSLETVFAVIGGYLLINEYLGLQEITGSALMLIGMLLSQLQNLKPAQNDASKLPA</sequence>
<feature type="domain" description="EamA" evidence="8">
    <location>
        <begin position="3"/>
        <end position="137"/>
    </location>
</feature>
<organism evidence="9 10">
    <name type="scientific">Anaerospora hongkongensis</name>
    <dbReference type="NCBI Taxonomy" id="244830"/>
    <lineage>
        <taxon>Bacteria</taxon>
        <taxon>Bacillati</taxon>
        <taxon>Bacillota</taxon>
        <taxon>Negativicutes</taxon>
        <taxon>Selenomonadales</taxon>
        <taxon>Sporomusaceae</taxon>
        <taxon>Anaerospora</taxon>
    </lineage>
</organism>
<dbReference type="InterPro" id="IPR000620">
    <property type="entry name" value="EamA_dom"/>
</dbReference>
<gene>
    <name evidence="9" type="ORF">EV210_113116</name>
</gene>
<keyword evidence="3" id="KW-1003">Cell membrane</keyword>
<feature type="transmembrane region" description="Helical" evidence="7">
    <location>
        <begin position="178"/>
        <end position="196"/>
    </location>
</feature>
<accession>A0A4R1PVE1</accession>
<keyword evidence="10" id="KW-1185">Reference proteome</keyword>
<dbReference type="EMBL" id="SLUI01000013">
    <property type="protein sequence ID" value="TCL35273.1"/>
    <property type="molecule type" value="Genomic_DNA"/>
</dbReference>
<evidence type="ECO:0000256" key="5">
    <source>
        <dbReference type="ARBA" id="ARBA00022989"/>
    </source>
</evidence>
<comment type="caution">
    <text evidence="9">The sequence shown here is derived from an EMBL/GenBank/DDBJ whole genome shotgun (WGS) entry which is preliminary data.</text>
</comment>
<dbReference type="OrthoDB" id="9804865at2"/>
<protein>
    <submittedName>
        <fullName evidence="9">Drug/metabolite transporter (DMT)-like permease</fullName>
    </submittedName>
</protein>
<keyword evidence="6 7" id="KW-0472">Membrane</keyword>
<evidence type="ECO:0000259" key="8">
    <source>
        <dbReference type="Pfam" id="PF00892"/>
    </source>
</evidence>
<evidence type="ECO:0000256" key="4">
    <source>
        <dbReference type="ARBA" id="ARBA00022692"/>
    </source>
</evidence>
<dbReference type="Proteomes" id="UP000295063">
    <property type="component" value="Unassembled WGS sequence"/>
</dbReference>
<evidence type="ECO:0000256" key="6">
    <source>
        <dbReference type="ARBA" id="ARBA00023136"/>
    </source>
</evidence>
<dbReference type="InterPro" id="IPR037185">
    <property type="entry name" value="EmrE-like"/>
</dbReference>
<comment type="subcellular location">
    <subcellularLocation>
        <location evidence="1">Cell membrane</location>
        <topology evidence="1">Multi-pass membrane protein</topology>
    </subcellularLocation>
</comment>
<feature type="transmembrane region" description="Helical" evidence="7">
    <location>
        <begin position="36"/>
        <end position="52"/>
    </location>
</feature>
<dbReference type="PANTHER" id="PTHR42920">
    <property type="entry name" value="OS03G0707200 PROTEIN-RELATED"/>
    <property type="match status" value="1"/>
</dbReference>
<feature type="transmembrane region" description="Helical" evidence="7">
    <location>
        <begin position="97"/>
        <end position="115"/>
    </location>
</feature>
<dbReference type="PANTHER" id="PTHR42920:SF5">
    <property type="entry name" value="EAMA DOMAIN-CONTAINING PROTEIN"/>
    <property type="match status" value="1"/>
</dbReference>
<evidence type="ECO:0000256" key="3">
    <source>
        <dbReference type="ARBA" id="ARBA00022475"/>
    </source>
</evidence>
<feature type="transmembrane region" description="Helical" evidence="7">
    <location>
        <begin position="122"/>
        <end position="139"/>
    </location>
</feature>
<keyword evidence="4 7" id="KW-0812">Transmembrane</keyword>
<evidence type="ECO:0000256" key="1">
    <source>
        <dbReference type="ARBA" id="ARBA00004651"/>
    </source>
</evidence>
<reference evidence="9 10" key="1">
    <citation type="submission" date="2019-03" db="EMBL/GenBank/DDBJ databases">
        <title>Genomic Encyclopedia of Type Strains, Phase IV (KMG-IV): sequencing the most valuable type-strain genomes for metagenomic binning, comparative biology and taxonomic classification.</title>
        <authorList>
            <person name="Goeker M."/>
        </authorList>
    </citation>
    <scope>NUCLEOTIDE SEQUENCE [LARGE SCALE GENOMIC DNA]</scope>
    <source>
        <strain evidence="9 10">DSM 15969</strain>
    </source>
</reference>
<feature type="transmembrane region" description="Helical" evidence="7">
    <location>
        <begin position="145"/>
        <end position="166"/>
    </location>
</feature>
<evidence type="ECO:0000256" key="7">
    <source>
        <dbReference type="SAM" id="Phobius"/>
    </source>
</evidence>
<feature type="transmembrane region" description="Helical" evidence="7">
    <location>
        <begin position="72"/>
        <end position="91"/>
    </location>
</feature>
<evidence type="ECO:0000313" key="10">
    <source>
        <dbReference type="Proteomes" id="UP000295063"/>
    </source>
</evidence>
<evidence type="ECO:0000313" key="9">
    <source>
        <dbReference type="EMBL" id="TCL35273.1"/>
    </source>
</evidence>
<evidence type="ECO:0000256" key="2">
    <source>
        <dbReference type="ARBA" id="ARBA00007362"/>
    </source>
</evidence>
<proteinExistence type="inferred from homology"/>
<dbReference type="InterPro" id="IPR051258">
    <property type="entry name" value="Diverse_Substrate_Transporter"/>
</dbReference>
<name>A0A4R1PVE1_9FIRM</name>
<dbReference type="SUPFAM" id="SSF103481">
    <property type="entry name" value="Multidrug resistance efflux transporter EmrE"/>
    <property type="match status" value="2"/>
</dbReference>
<dbReference type="Pfam" id="PF00892">
    <property type="entry name" value="EamA"/>
    <property type="match status" value="2"/>
</dbReference>
<feature type="transmembrane region" description="Helical" evidence="7">
    <location>
        <begin position="208"/>
        <end position="226"/>
    </location>
</feature>
<feature type="domain" description="EamA" evidence="8">
    <location>
        <begin position="147"/>
        <end position="279"/>
    </location>
</feature>
<dbReference type="AlphaFoldDB" id="A0A4R1PVE1"/>
<dbReference type="GO" id="GO:0005886">
    <property type="term" value="C:plasma membrane"/>
    <property type="evidence" value="ECO:0007669"/>
    <property type="project" value="UniProtKB-SubCell"/>
</dbReference>
<comment type="similarity">
    <text evidence="2">Belongs to the EamA transporter family.</text>
</comment>
<keyword evidence="5 7" id="KW-1133">Transmembrane helix</keyword>